<dbReference type="PANTHER" id="PTHR30065:SF8">
    <property type="entry name" value="FLAGELLAR BIOSYNTHETIC PROTEIN FLIR"/>
    <property type="match status" value="1"/>
</dbReference>
<dbReference type="GO" id="GO:0006605">
    <property type="term" value="P:protein targeting"/>
    <property type="evidence" value="ECO:0007669"/>
    <property type="project" value="UniProtKB-UniRule"/>
</dbReference>
<dbReference type="PRINTS" id="PR00953">
    <property type="entry name" value="TYPE3IMRPROT"/>
</dbReference>
<feature type="transmembrane region" description="Helical" evidence="10">
    <location>
        <begin position="178"/>
        <end position="205"/>
    </location>
</feature>
<dbReference type="GO" id="GO:0005886">
    <property type="term" value="C:plasma membrane"/>
    <property type="evidence" value="ECO:0007669"/>
    <property type="project" value="UniProtKB-SubCell"/>
</dbReference>
<evidence type="ECO:0000313" key="11">
    <source>
        <dbReference type="EMBL" id="MBK6972607.1"/>
    </source>
</evidence>
<feature type="transmembrane region" description="Helical" evidence="10">
    <location>
        <begin position="212"/>
        <end position="234"/>
    </location>
</feature>
<proteinExistence type="inferred from homology"/>
<dbReference type="GO" id="GO:0009425">
    <property type="term" value="C:bacterial-type flagellum basal body"/>
    <property type="evidence" value="ECO:0007669"/>
    <property type="project" value="UniProtKB-SubCell"/>
</dbReference>
<keyword evidence="4 10" id="KW-1003">Cell membrane</keyword>
<feature type="transmembrane region" description="Helical" evidence="10">
    <location>
        <begin position="68"/>
        <end position="88"/>
    </location>
</feature>
<dbReference type="PANTHER" id="PTHR30065">
    <property type="entry name" value="FLAGELLAR BIOSYNTHETIC PROTEIN FLIR"/>
    <property type="match status" value="1"/>
</dbReference>
<comment type="caution">
    <text evidence="11">The sequence shown here is derived from an EMBL/GenBank/DDBJ whole genome shotgun (WGS) entry which is preliminary data.</text>
</comment>
<dbReference type="InterPro" id="IPR006303">
    <property type="entry name" value="FliR"/>
</dbReference>
<evidence type="ECO:0000313" key="12">
    <source>
        <dbReference type="Proteomes" id="UP000807785"/>
    </source>
</evidence>
<organism evidence="11 12">
    <name type="scientific">Candidatus Methylophosphatis roskildensis</name>
    <dbReference type="NCBI Taxonomy" id="2899263"/>
    <lineage>
        <taxon>Bacteria</taxon>
        <taxon>Pseudomonadati</taxon>
        <taxon>Pseudomonadota</taxon>
        <taxon>Betaproteobacteria</taxon>
        <taxon>Nitrosomonadales</taxon>
        <taxon>Sterolibacteriaceae</taxon>
        <taxon>Candidatus Methylophosphatis</taxon>
    </lineage>
</organism>
<evidence type="ECO:0000256" key="1">
    <source>
        <dbReference type="ARBA" id="ARBA00002578"/>
    </source>
</evidence>
<comment type="subcellular location">
    <subcellularLocation>
        <location evidence="10">Cell membrane</location>
        <topology evidence="10">Multi-pass membrane protein</topology>
    </subcellularLocation>
    <subcellularLocation>
        <location evidence="10">Bacterial flagellum basal body</location>
    </subcellularLocation>
</comment>
<keyword evidence="11" id="KW-0969">Cilium</keyword>
<reference evidence="11" key="1">
    <citation type="submission" date="2020-10" db="EMBL/GenBank/DDBJ databases">
        <title>Connecting structure to function with the recovery of over 1000 high-quality activated sludge metagenome-assembled genomes encoding full-length rRNA genes using long-read sequencing.</title>
        <authorList>
            <person name="Singleton C.M."/>
            <person name="Petriglieri F."/>
            <person name="Kristensen J.M."/>
            <person name="Kirkegaard R.H."/>
            <person name="Michaelsen T.Y."/>
            <person name="Andersen M.H."/>
            <person name="Karst S.M."/>
            <person name="Dueholm M.S."/>
            <person name="Nielsen P.H."/>
            <person name="Albertsen M."/>
        </authorList>
    </citation>
    <scope>NUCLEOTIDE SEQUENCE</scope>
    <source>
        <strain evidence="11">Bjer_18-Q3-R1-45_BAT3C.347</strain>
    </source>
</reference>
<feature type="transmembrane region" description="Helical" evidence="10">
    <location>
        <begin position="12"/>
        <end position="32"/>
    </location>
</feature>
<feature type="transmembrane region" description="Helical" evidence="10">
    <location>
        <begin position="129"/>
        <end position="158"/>
    </location>
</feature>
<evidence type="ECO:0000256" key="3">
    <source>
        <dbReference type="ARBA" id="ARBA00021717"/>
    </source>
</evidence>
<dbReference type="EMBL" id="JADJEV010000003">
    <property type="protein sequence ID" value="MBK6972607.1"/>
    <property type="molecule type" value="Genomic_DNA"/>
</dbReference>
<evidence type="ECO:0000256" key="5">
    <source>
        <dbReference type="ARBA" id="ARBA00022692"/>
    </source>
</evidence>
<keyword evidence="6 10" id="KW-1133">Transmembrane helix</keyword>
<dbReference type="AlphaFoldDB" id="A0A9D7HK28"/>
<evidence type="ECO:0000256" key="6">
    <source>
        <dbReference type="ARBA" id="ARBA00022989"/>
    </source>
</evidence>
<comment type="similarity">
    <text evidence="2 10">Belongs to the FliR/MopE/SpaR family.</text>
</comment>
<evidence type="ECO:0000256" key="2">
    <source>
        <dbReference type="ARBA" id="ARBA00009772"/>
    </source>
</evidence>
<keyword evidence="11" id="KW-0966">Cell projection</keyword>
<keyword evidence="11" id="KW-0282">Flagellum</keyword>
<feature type="transmembrane region" description="Helical" evidence="10">
    <location>
        <begin position="44"/>
        <end position="62"/>
    </location>
</feature>
<dbReference type="Pfam" id="PF01311">
    <property type="entry name" value="Bac_export_1"/>
    <property type="match status" value="1"/>
</dbReference>
<evidence type="ECO:0000256" key="10">
    <source>
        <dbReference type="RuleBase" id="RU362071"/>
    </source>
</evidence>
<dbReference type="InterPro" id="IPR002010">
    <property type="entry name" value="T3SS_IM_R"/>
</dbReference>
<sequence>MLSFTTAELNAWLIAYLFPLTRVLGLIAAAPVLNNRSVPARVRIGLGVVITVALVPALPPVYGIDPGSLVGLLVLAQQMLIGVAMGFAMRLVFAAIDTAGEVIGFQMSLSFATAFDPQNGGQSAVLQEFLGLLATLTFLALNGHLMLIAALAQSFSFLPVTATPLAAGGWGELARAGGYVFAAGVLLALPLIATLLVTSIALGVLTRAAPALNIFAVGFPITLTVGFTMLALSLEYLSPNFQRLFMHGMETVDLVLRGLVPATR</sequence>
<keyword evidence="8 10" id="KW-0975">Bacterial flagellum</keyword>
<dbReference type="GO" id="GO:0044780">
    <property type="term" value="P:bacterial-type flagellum assembly"/>
    <property type="evidence" value="ECO:0007669"/>
    <property type="project" value="UniProtKB-UniRule"/>
</dbReference>
<dbReference type="NCBIfam" id="TIGR01400">
    <property type="entry name" value="fliR"/>
    <property type="match status" value="1"/>
</dbReference>
<protein>
    <recommendedName>
        <fullName evidence="3 9">Flagellar biosynthetic protein FliR</fullName>
    </recommendedName>
</protein>
<keyword evidence="5 10" id="KW-0812">Transmembrane</keyword>
<comment type="function">
    <text evidence="1 10">Role in flagellar biosynthesis.</text>
</comment>
<keyword evidence="7 10" id="KW-0472">Membrane</keyword>
<gene>
    <name evidence="11" type="primary">fliR</name>
    <name evidence="11" type="ORF">IPH26_06520</name>
</gene>
<evidence type="ECO:0000256" key="4">
    <source>
        <dbReference type="ARBA" id="ARBA00022475"/>
    </source>
</evidence>
<evidence type="ECO:0000256" key="8">
    <source>
        <dbReference type="ARBA" id="ARBA00023143"/>
    </source>
</evidence>
<accession>A0A9D7HK28</accession>
<evidence type="ECO:0000256" key="9">
    <source>
        <dbReference type="NCBIfam" id="TIGR01400"/>
    </source>
</evidence>
<name>A0A9D7HK28_9PROT</name>
<dbReference type="Proteomes" id="UP000807785">
    <property type="component" value="Unassembled WGS sequence"/>
</dbReference>
<evidence type="ECO:0000256" key="7">
    <source>
        <dbReference type="ARBA" id="ARBA00023136"/>
    </source>
</evidence>